<proteinExistence type="predicted"/>
<dbReference type="EMBL" id="CM031824">
    <property type="protein sequence ID" value="KAG6624392.1"/>
    <property type="molecule type" value="Genomic_DNA"/>
</dbReference>
<dbReference type="InterPro" id="IPR040283">
    <property type="entry name" value="DDB_G0292058-like"/>
</dbReference>
<dbReference type="PANTHER" id="PTHR31414:SF15">
    <property type="entry name" value="PLASMA MEMBRANE FUSION PROTEIN"/>
    <property type="match status" value="1"/>
</dbReference>
<name>A0A8T1N3H6_CARIL</name>
<accession>A0A8T1N3H6</accession>
<reference evidence="1" key="1">
    <citation type="submission" date="2020-12" db="EMBL/GenBank/DDBJ databases">
        <title>WGS assembly of Carya illinoinensis cv. Pawnee.</title>
        <authorList>
            <person name="Platts A."/>
            <person name="Shu S."/>
            <person name="Wright S."/>
            <person name="Barry K."/>
            <person name="Edger P."/>
            <person name="Pires J.C."/>
            <person name="Schmutz J."/>
        </authorList>
    </citation>
    <scope>NUCLEOTIDE SEQUENCE</scope>
    <source>
        <tissue evidence="1">Leaf</tissue>
    </source>
</reference>
<dbReference type="GO" id="GO:0005886">
    <property type="term" value="C:plasma membrane"/>
    <property type="evidence" value="ECO:0007669"/>
    <property type="project" value="TreeGrafter"/>
</dbReference>
<keyword evidence="2" id="KW-1185">Reference proteome</keyword>
<organism evidence="1 2">
    <name type="scientific">Carya illinoinensis</name>
    <name type="common">Pecan</name>
    <dbReference type="NCBI Taxonomy" id="32201"/>
    <lineage>
        <taxon>Eukaryota</taxon>
        <taxon>Viridiplantae</taxon>
        <taxon>Streptophyta</taxon>
        <taxon>Embryophyta</taxon>
        <taxon>Tracheophyta</taxon>
        <taxon>Spermatophyta</taxon>
        <taxon>Magnoliopsida</taxon>
        <taxon>eudicotyledons</taxon>
        <taxon>Gunneridae</taxon>
        <taxon>Pentapetalae</taxon>
        <taxon>rosids</taxon>
        <taxon>fabids</taxon>
        <taxon>Fagales</taxon>
        <taxon>Juglandaceae</taxon>
        <taxon>Carya</taxon>
    </lineage>
</organism>
<dbReference type="PANTHER" id="PTHR31414">
    <property type="entry name" value="TRANSMEMBRANE PROTEIN DDB_G0292058"/>
    <property type="match status" value="1"/>
</dbReference>
<protein>
    <submittedName>
        <fullName evidence="1">Uncharacterized protein</fullName>
    </submittedName>
</protein>
<evidence type="ECO:0000313" key="2">
    <source>
        <dbReference type="Proteomes" id="UP000811609"/>
    </source>
</evidence>
<dbReference type="GO" id="GO:0009506">
    <property type="term" value="C:plasmodesma"/>
    <property type="evidence" value="ECO:0007669"/>
    <property type="project" value="TreeGrafter"/>
</dbReference>
<evidence type="ECO:0000313" key="1">
    <source>
        <dbReference type="EMBL" id="KAG6624392.1"/>
    </source>
</evidence>
<comment type="caution">
    <text evidence="1">The sequence shown here is derived from an EMBL/GenBank/DDBJ whole genome shotgun (WGS) entry which is preliminary data.</text>
</comment>
<dbReference type="AlphaFoldDB" id="A0A8T1N3H6"/>
<gene>
    <name evidence="1" type="ORF">CIPAW_16G023900</name>
</gene>
<sequence>MLEDGVTRLAIHSLIGSSEKGTDPLGPLNFKQSGPLMPVLCNPFHADLIDRQCAVGEVQLYNATEAWKKYICQVSASGTCTTPGRVNPTYYNQMAASVNDLFQSNHLKLLFGVESK</sequence>
<dbReference type="Proteomes" id="UP000811609">
    <property type="component" value="Chromosome 16"/>
</dbReference>